<evidence type="ECO:0000313" key="2">
    <source>
        <dbReference type="EMBL" id="ARZ66838.1"/>
    </source>
</evidence>
<gene>
    <name evidence="2" type="ORF">SMD11_1175</name>
</gene>
<dbReference type="RefSeq" id="WP_159395227.1">
    <property type="nucleotide sequence ID" value="NZ_CP021744.1"/>
</dbReference>
<dbReference type="KEGG" id="salj:SMD11_1175"/>
<dbReference type="Proteomes" id="UP000195755">
    <property type="component" value="Chromosome"/>
</dbReference>
<feature type="region of interest" description="Disordered" evidence="1">
    <location>
        <begin position="1"/>
        <end position="41"/>
    </location>
</feature>
<accession>A0A1Z2KXS6</accession>
<name>A0A1Z2KXS6_9ACTN</name>
<proteinExistence type="predicted"/>
<sequence>MPATTNPNTETADPEVIGSDTETADNEPTVPDDQSEQPEAIDLVGAVLAN</sequence>
<evidence type="ECO:0000313" key="3">
    <source>
        <dbReference type="Proteomes" id="UP000195755"/>
    </source>
</evidence>
<dbReference type="EMBL" id="CP021744">
    <property type="protein sequence ID" value="ARZ66838.1"/>
    <property type="molecule type" value="Genomic_DNA"/>
</dbReference>
<feature type="compositionally biased region" description="Polar residues" evidence="1">
    <location>
        <begin position="1"/>
        <end position="11"/>
    </location>
</feature>
<reference evidence="2 3" key="1">
    <citation type="submission" date="2017-06" db="EMBL/GenBank/DDBJ databases">
        <title>Streptomyces albireticuli Genome sequencing and assembly.</title>
        <authorList>
            <person name="Wang Y."/>
            <person name="Du B."/>
            <person name="Ding Y."/>
            <person name="Liu H."/>
            <person name="Hou Q."/>
            <person name="Liu K."/>
            <person name="Yao L."/>
            <person name="Wang C."/>
        </authorList>
    </citation>
    <scope>NUCLEOTIDE SEQUENCE [LARGE SCALE GENOMIC DNA]</scope>
    <source>
        <strain evidence="2 3">MDJK11</strain>
    </source>
</reference>
<organism evidence="2 3">
    <name type="scientific">Streptomyces albireticuli</name>
    <dbReference type="NCBI Taxonomy" id="1940"/>
    <lineage>
        <taxon>Bacteria</taxon>
        <taxon>Bacillati</taxon>
        <taxon>Actinomycetota</taxon>
        <taxon>Actinomycetes</taxon>
        <taxon>Kitasatosporales</taxon>
        <taxon>Streptomycetaceae</taxon>
        <taxon>Streptomyces</taxon>
    </lineage>
</organism>
<dbReference type="AlphaFoldDB" id="A0A1Z2KXS6"/>
<evidence type="ECO:0000256" key="1">
    <source>
        <dbReference type="SAM" id="MobiDB-lite"/>
    </source>
</evidence>
<protein>
    <submittedName>
        <fullName evidence="2">Uncharacterized protein</fullName>
    </submittedName>
</protein>